<keyword evidence="6" id="KW-0804">Transcription</keyword>
<dbReference type="PANTHER" id="PTHR45693">
    <property type="entry name" value="TRANSCRIPTION FACTOR TGA9"/>
    <property type="match status" value="1"/>
</dbReference>
<evidence type="ECO:0000313" key="13">
    <source>
        <dbReference type="Proteomes" id="UP000008827"/>
    </source>
</evidence>
<dbReference type="Pfam" id="PF14144">
    <property type="entry name" value="DOG1"/>
    <property type="match status" value="1"/>
</dbReference>
<name>A0A0R0IQB8_SOYBN</name>
<dbReference type="Pfam" id="PF00170">
    <property type="entry name" value="bZIP_1"/>
    <property type="match status" value="1"/>
</dbReference>
<sequence length="379" mass="43105">MDATSSQFVSSRRMGVYDPIHQISMWEETFKSNDTNNLTVSTSIIGEVEMKLDNQVHVQSEDASHGIFGTSVKYDQDANRLTDKTQRRLAQNREAARKSRLRKKAYVQQLESCRLKLVQLEQEVDHAKQQATKLQGLYIGDGLGSNNLGFAGSVNSGITLFKMEYGNWLEEQNRQILELRTALSSHIGDIQLGTLVQGIMNHYTKLFSMKSAAAKADVFYVMSGMWKTTAERFFLWIGGFRPSELLKVLVPLSEPLTEQQRFDAYGLEKSCQQAEDALSQGMEKLQQMLADSVGPGQLVEGTHIPQMDTAMERLEALVSFVNQADHLRQETLRQMYRILTTRQTGRFLLDLGEYFQRLRALSKLWANRPQELTKSVIKH</sequence>
<dbReference type="InterPro" id="IPR025422">
    <property type="entry name" value="TGA_domain"/>
</dbReference>
<dbReference type="Gene3D" id="1.20.5.170">
    <property type="match status" value="1"/>
</dbReference>
<keyword evidence="7" id="KW-0539">Nucleus</keyword>
<evidence type="ECO:0008006" key="14">
    <source>
        <dbReference type="Google" id="ProtNLM"/>
    </source>
</evidence>
<dbReference type="EMBL" id="CM000841">
    <property type="protein sequence ID" value="KRH43266.1"/>
    <property type="molecule type" value="Genomic_DNA"/>
</dbReference>
<evidence type="ECO:0000259" key="10">
    <source>
        <dbReference type="PROSITE" id="PS51806"/>
    </source>
</evidence>
<keyword evidence="3" id="KW-0805">Transcription regulation</keyword>
<evidence type="ECO:0000256" key="6">
    <source>
        <dbReference type="ARBA" id="ARBA00023163"/>
    </source>
</evidence>
<dbReference type="RefSeq" id="XP_014634436.1">
    <property type="nucleotide sequence ID" value="XM_014778950.3"/>
</dbReference>
<accession>A0A0R0IQB8</accession>
<dbReference type="PROSITE" id="PS00036">
    <property type="entry name" value="BZIP_BASIC"/>
    <property type="match status" value="1"/>
</dbReference>
<evidence type="ECO:0000256" key="2">
    <source>
        <dbReference type="ARBA" id="ARBA00007163"/>
    </source>
</evidence>
<evidence type="ECO:0000256" key="8">
    <source>
        <dbReference type="SAM" id="Coils"/>
    </source>
</evidence>
<dbReference type="SMR" id="A0A0R0IQB8"/>
<dbReference type="GO" id="GO:0005634">
    <property type="term" value="C:nucleus"/>
    <property type="evidence" value="ECO:0007669"/>
    <property type="project" value="UniProtKB-SubCell"/>
</dbReference>
<dbReference type="SMART" id="SM00338">
    <property type="entry name" value="BRLZ"/>
    <property type="match status" value="1"/>
</dbReference>
<dbReference type="STRING" id="3847.A0A0R0IQB8"/>
<dbReference type="PANTHER" id="PTHR45693:SF24">
    <property type="entry name" value="BZIP FAMILY TRANSCRIPTION FACTOR"/>
    <property type="match status" value="1"/>
</dbReference>
<keyword evidence="4" id="KW-0238">DNA-binding</keyword>
<dbReference type="OrthoDB" id="2015618at2759"/>
<feature type="domain" description="BZIP" evidence="9">
    <location>
        <begin position="82"/>
        <end position="112"/>
    </location>
</feature>
<evidence type="ECO:0000256" key="3">
    <source>
        <dbReference type="ARBA" id="ARBA00023015"/>
    </source>
</evidence>
<evidence type="ECO:0000256" key="4">
    <source>
        <dbReference type="ARBA" id="ARBA00023125"/>
    </source>
</evidence>
<keyword evidence="8" id="KW-0175">Coiled coil</keyword>
<dbReference type="Proteomes" id="UP000008827">
    <property type="component" value="Chromosome 8"/>
</dbReference>
<keyword evidence="5" id="KW-0010">Activator</keyword>
<dbReference type="RefSeq" id="XP_006585298.1">
    <property type="nucleotide sequence ID" value="XM_006585235.4"/>
</dbReference>
<proteinExistence type="inferred from homology"/>
<reference evidence="11" key="3">
    <citation type="submission" date="2018-07" db="EMBL/GenBank/DDBJ databases">
        <title>WGS assembly of Glycine max.</title>
        <authorList>
            <person name="Schmutz J."/>
            <person name="Cannon S."/>
            <person name="Schlueter J."/>
            <person name="Ma J."/>
            <person name="Mitros T."/>
            <person name="Nelson W."/>
            <person name="Hyten D."/>
            <person name="Song Q."/>
            <person name="Thelen J."/>
            <person name="Cheng J."/>
            <person name="Xu D."/>
            <person name="Hellsten U."/>
            <person name="May G."/>
            <person name="Yu Y."/>
            <person name="Sakurai T."/>
            <person name="Umezawa T."/>
            <person name="Bhattacharyya M."/>
            <person name="Sandhu D."/>
            <person name="Valliyodan B."/>
            <person name="Lindquist E."/>
            <person name="Peto M."/>
            <person name="Grant D."/>
            <person name="Shu S."/>
            <person name="Goodstein D."/>
            <person name="Barry K."/>
            <person name="Futrell-Griggs M."/>
            <person name="Abernathy B."/>
            <person name="Du J."/>
            <person name="Tian Z."/>
            <person name="Zhu L."/>
            <person name="Gill N."/>
            <person name="Joshi T."/>
            <person name="Libault M."/>
            <person name="Sethuraman A."/>
            <person name="Zhang X."/>
            <person name="Shinozaki K."/>
            <person name="Nguyen H."/>
            <person name="Wing R."/>
            <person name="Cregan P."/>
            <person name="Specht J."/>
            <person name="Grimwood J."/>
            <person name="Rokhsar D."/>
            <person name="Stacey G."/>
            <person name="Shoemaker R."/>
            <person name="Jackson S."/>
        </authorList>
    </citation>
    <scope>NUCLEOTIDE SEQUENCE</scope>
    <source>
        <tissue evidence="11">Callus</tissue>
    </source>
</reference>
<dbReference type="GO" id="GO:0000976">
    <property type="term" value="F:transcription cis-regulatory region binding"/>
    <property type="evidence" value="ECO:0007669"/>
    <property type="project" value="UniProtKB-ARBA"/>
</dbReference>
<dbReference type="GO" id="GO:0003700">
    <property type="term" value="F:DNA-binding transcription factor activity"/>
    <property type="evidence" value="ECO:0007669"/>
    <property type="project" value="InterPro"/>
</dbReference>
<dbReference type="RefSeq" id="XP_040874095.1">
    <property type="nucleotide sequence ID" value="XM_041018161.1"/>
</dbReference>
<dbReference type="InterPro" id="IPR004827">
    <property type="entry name" value="bZIP"/>
</dbReference>
<comment type="similarity">
    <text evidence="2">Belongs to the bZIP family.</text>
</comment>
<feature type="domain" description="DOG1" evidence="10">
    <location>
        <begin position="158"/>
        <end position="368"/>
    </location>
</feature>
<protein>
    <recommendedName>
        <fullName evidence="14">Transcription factor TGA1</fullName>
    </recommendedName>
</protein>
<dbReference type="InterPro" id="IPR046347">
    <property type="entry name" value="bZIP_sf"/>
</dbReference>
<evidence type="ECO:0000313" key="12">
    <source>
        <dbReference type="EnsemblPlants" id="KRH43266"/>
    </source>
</evidence>
<evidence type="ECO:0000313" key="11">
    <source>
        <dbReference type="EMBL" id="KRH43266.1"/>
    </source>
</evidence>
<gene>
    <name evidence="12" type="primary">BZIP24</name>
    <name evidence="11" type="ORF">GLYMA_08G140100</name>
</gene>
<dbReference type="RefSeq" id="XP_040874094.1">
    <property type="nucleotide sequence ID" value="XM_041018160.1"/>
</dbReference>
<dbReference type="SUPFAM" id="SSF57959">
    <property type="entry name" value="Leucine zipper domain"/>
    <property type="match status" value="1"/>
</dbReference>
<dbReference type="AlphaFoldDB" id="A0A0R0IQB8"/>
<reference evidence="11 12" key="1">
    <citation type="journal article" date="2010" name="Nature">
        <title>Genome sequence of the palaeopolyploid soybean.</title>
        <authorList>
            <person name="Schmutz J."/>
            <person name="Cannon S.B."/>
            <person name="Schlueter J."/>
            <person name="Ma J."/>
            <person name="Mitros T."/>
            <person name="Nelson W."/>
            <person name="Hyten D.L."/>
            <person name="Song Q."/>
            <person name="Thelen J.J."/>
            <person name="Cheng J."/>
            <person name="Xu D."/>
            <person name="Hellsten U."/>
            <person name="May G.D."/>
            <person name="Yu Y."/>
            <person name="Sakurai T."/>
            <person name="Umezawa T."/>
            <person name="Bhattacharyya M.K."/>
            <person name="Sandhu D."/>
            <person name="Valliyodan B."/>
            <person name="Lindquist E."/>
            <person name="Peto M."/>
            <person name="Grant D."/>
            <person name="Shu S."/>
            <person name="Goodstein D."/>
            <person name="Barry K."/>
            <person name="Futrell-Griggs M."/>
            <person name="Abernathy B."/>
            <person name="Du J."/>
            <person name="Tian Z."/>
            <person name="Zhu L."/>
            <person name="Gill N."/>
            <person name="Joshi T."/>
            <person name="Libault M."/>
            <person name="Sethuraman A."/>
            <person name="Zhang X.-C."/>
            <person name="Shinozaki K."/>
            <person name="Nguyen H.T."/>
            <person name="Wing R.A."/>
            <person name="Cregan P."/>
            <person name="Specht J."/>
            <person name="Grimwood J."/>
            <person name="Rokhsar D."/>
            <person name="Stacey G."/>
            <person name="Shoemaker R.C."/>
            <person name="Jackson S.A."/>
        </authorList>
    </citation>
    <scope>NUCLEOTIDE SEQUENCE [LARGE SCALE GENOMIC DNA]</scope>
    <source>
        <strain evidence="12">cv. Williams 82</strain>
        <tissue evidence="11">Callus</tissue>
    </source>
</reference>
<dbReference type="RefSeq" id="XP_006585297.1">
    <property type="nucleotide sequence ID" value="XM_006585234.3"/>
</dbReference>
<evidence type="ECO:0000256" key="5">
    <source>
        <dbReference type="ARBA" id="ARBA00023159"/>
    </source>
</evidence>
<reference evidence="12" key="2">
    <citation type="submission" date="2018-02" db="UniProtKB">
        <authorList>
            <consortium name="EnsemblPlants"/>
        </authorList>
    </citation>
    <scope>IDENTIFICATION</scope>
    <source>
        <strain evidence="12">Williams 82</strain>
    </source>
</reference>
<evidence type="ECO:0000259" key="9">
    <source>
        <dbReference type="PROSITE" id="PS50217"/>
    </source>
</evidence>
<dbReference type="GeneID" id="100780003"/>
<evidence type="ECO:0000256" key="1">
    <source>
        <dbReference type="ARBA" id="ARBA00004123"/>
    </source>
</evidence>
<dbReference type="OMA" id="LQNMYKI"/>
<evidence type="ECO:0000256" key="7">
    <source>
        <dbReference type="ARBA" id="ARBA00023242"/>
    </source>
</evidence>
<dbReference type="EnsemblPlants" id="KRH43266">
    <property type="protein sequence ID" value="KRH43266"/>
    <property type="gene ID" value="GLYMA_08G140100"/>
</dbReference>
<dbReference type="RefSeq" id="XP_006585296.1">
    <property type="nucleotide sequence ID" value="XM_006585233.4"/>
</dbReference>
<dbReference type="PROSITE" id="PS50217">
    <property type="entry name" value="BZIP"/>
    <property type="match status" value="1"/>
</dbReference>
<dbReference type="GO" id="GO:0006351">
    <property type="term" value="P:DNA-templated transcription"/>
    <property type="evidence" value="ECO:0007669"/>
    <property type="project" value="InterPro"/>
</dbReference>
<organism evidence="11">
    <name type="scientific">Glycine max</name>
    <name type="common">Soybean</name>
    <name type="synonym">Glycine hispida</name>
    <dbReference type="NCBI Taxonomy" id="3847"/>
    <lineage>
        <taxon>Eukaryota</taxon>
        <taxon>Viridiplantae</taxon>
        <taxon>Streptophyta</taxon>
        <taxon>Embryophyta</taxon>
        <taxon>Tracheophyta</taxon>
        <taxon>Spermatophyta</taxon>
        <taxon>Magnoliopsida</taxon>
        <taxon>eudicotyledons</taxon>
        <taxon>Gunneridae</taxon>
        <taxon>Pentapetalae</taxon>
        <taxon>rosids</taxon>
        <taxon>fabids</taxon>
        <taxon>Fabales</taxon>
        <taxon>Fabaceae</taxon>
        <taxon>Papilionoideae</taxon>
        <taxon>50 kb inversion clade</taxon>
        <taxon>NPAAA clade</taxon>
        <taxon>indigoferoid/millettioid clade</taxon>
        <taxon>Phaseoleae</taxon>
        <taxon>Glycine</taxon>
        <taxon>Glycine subgen. Soja</taxon>
    </lineage>
</organism>
<dbReference type="ExpressionAtlas" id="A0A0R0IQB8">
    <property type="expression patterns" value="baseline and differential"/>
</dbReference>
<dbReference type="Gramene" id="KRH43266">
    <property type="protein sequence ID" value="KRH43266"/>
    <property type="gene ID" value="GLYMA_08G140100"/>
</dbReference>
<feature type="coiled-coil region" evidence="8">
    <location>
        <begin position="103"/>
        <end position="137"/>
    </location>
</feature>
<comment type="subcellular location">
    <subcellularLocation>
        <location evidence="1">Nucleus</location>
    </subcellularLocation>
</comment>
<keyword evidence="13" id="KW-1185">Reference proteome</keyword>
<dbReference type="FunFam" id="1.20.5.170:FF:000019">
    <property type="entry name" value="BZIP family transcription factor"/>
    <property type="match status" value="1"/>
</dbReference>
<dbReference type="PROSITE" id="PS51806">
    <property type="entry name" value="DOG1"/>
    <property type="match status" value="1"/>
</dbReference>